<keyword evidence="1" id="KW-0732">Signal</keyword>
<gene>
    <name evidence="3" type="ORF">SAMN02745216_02314</name>
</gene>
<dbReference type="EMBL" id="FQZU01000012">
    <property type="protein sequence ID" value="SHJ81047.1"/>
    <property type="molecule type" value="Genomic_DNA"/>
</dbReference>
<proteinExistence type="predicted"/>
<dbReference type="STRING" id="1121393.SAMN02745216_02314"/>
<dbReference type="RefSeq" id="WP_139264701.1">
    <property type="nucleotide sequence ID" value="NZ_FQZU01000012.1"/>
</dbReference>
<dbReference type="OrthoDB" id="5425295at2"/>
<evidence type="ECO:0000313" key="3">
    <source>
        <dbReference type="EMBL" id="SHJ81047.1"/>
    </source>
</evidence>
<feature type="signal peptide" evidence="1">
    <location>
        <begin position="1"/>
        <end position="20"/>
    </location>
</feature>
<dbReference type="Proteomes" id="UP000183994">
    <property type="component" value="Unassembled WGS sequence"/>
</dbReference>
<feature type="chain" id="PRO_5012432291" description="DUF6160 domain-containing protein" evidence="1">
    <location>
        <begin position="21"/>
        <end position="152"/>
    </location>
</feature>
<accession>A0A1M6MCA7</accession>
<name>A0A1M6MCA7_9BACT</name>
<sequence length="152" mass="16252">MTRFAVIVMMLLTLPMTVFARMDSLTEDDMGEVTGQTGITMDLTWQLNNSYLAWTDDDGFGTTVSQNEGSLTLYGLTIDDSGAPITISGITLDVGTNLSGETYLLMGLPSIEGQLGVQEIYIGSQIASGGSLGRVFIGDLNMENSTIRVTAH</sequence>
<evidence type="ECO:0000313" key="4">
    <source>
        <dbReference type="Proteomes" id="UP000183994"/>
    </source>
</evidence>
<protein>
    <recommendedName>
        <fullName evidence="2">DUF6160 domain-containing protein</fullName>
    </recommendedName>
</protein>
<evidence type="ECO:0000259" key="2">
    <source>
        <dbReference type="Pfam" id="PF19657"/>
    </source>
</evidence>
<dbReference type="InterPro" id="IPR046158">
    <property type="entry name" value="DUF6160"/>
</dbReference>
<reference evidence="4" key="1">
    <citation type="submission" date="2016-11" db="EMBL/GenBank/DDBJ databases">
        <authorList>
            <person name="Varghese N."/>
            <person name="Submissions S."/>
        </authorList>
    </citation>
    <scope>NUCLEOTIDE SEQUENCE [LARGE SCALE GENOMIC DNA]</scope>
    <source>
        <strain evidence="4">DSM 16219</strain>
    </source>
</reference>
<keyword evidence="4" id="KW-1185">Reference proteome</keyword>
<organism evidence="3 4">
    <name type="scientific">Desulfatibacillum alkenivorans DSM 16219</name>
    <dbReference type="NCBI Taxonomy" id="1121393"/>
    <lineage>
        <taxon>Bacteria</taxon>
        <taxon>Pseudomonadati</taxon>
        <taxon>Thermodesulfobacteriota</taxon>
        <taxon>Desulfobacteria</taxon>
        <taxon>Desulfobacterales</taxon>
        <taxon>Desulfatibacillaceae</taxon>
        <taxon>Desulfatibacillum</taxon>
    </lineage>
</organism>
<dbReference type="Pfam" id="PF19657">
    <property type="entry name" value="DUF6160"/>
    <property type="match status" value="1"/>
</dbReference>
<feature type="domain" description="DUF6160" evidence="2">
    <location>
        <begin position="5"/>
        <end position="81"/>
    </location>
</feature>
<evidence type="ECO:0000256" key="1">
    <source>
        <dbReference type="SAM" id="SignalP"/>
    </source>
</evidence>
<dbReference type="AlphaFoldDB" id="A0A1M6MCA7"/>